<dbReference type="OrthoDB" id="5584477at2759"/>
<dbReference type="STRING" id="1447872.A0A1J9PGZ1"/>
<keyword evidence="1" id="KW-0472">Membrane</keyword>
<keyword evidence="1" id="KW-1133">Transmembrane helix</keyword>
<evidence type="ECO:0000313" key="3">
    <source>
        <dbReference type="EMBL" id="OJD15689.1"/>
    </source>
</evidence>
<keyword evidence="1" id="KW-0812">Transmembrane</keyword>
<sequence>MQHVTAGFVRSSALGRYKALRLHEISEQSSSRSSSPVLFLRNVERCQFILLLYHWQIFGILLPMAFNQILARKAVGTIVKNGAKITRKQIIHLCEDRSFNVASRSLQRRHVAVLRKRPKETGPLSYAFQQILWLRQGGTLISADSRDENRSKKAVIRDSLAGIMKEMTKFHHTPSSLDNTGSIVSIGVSINKASNISEWPIPLVSNSLADEWQWRNKAGAGLGFDFFPLPGTPRKRRRNVQLAEAHNLALNINQKPLAQPSRPLDGSIAARKLNIGFVDDLEATEDSRCGWSQILILGELKNDRNDGPSSAWLDLRRYAREALAAQDSRHSVLGFTLWAIPATVGI</sequence>
<dbReference type="EMBL" id="LGRN01000142">
    <property type="protein sequence ID" value="OJD15689.1"/>
    <property type="molecule type" value="Genomic_DNA"/>
</dbReference>
<dbReference type="Proteomes" id="UP000182235">
    <property type="component" value="Unassembled WGS sequence"/>
</dbReference>
<organism evidence="3 4">
    <name type="scientific">Emergomyces pasteurianus Ep9510</name>
    <dbReference type="NCBI Taxonomy" id="1447872"/>
    <lineage>
        <taxon>Eukaryota</taxon>
        <taxon>Fungi</taxon>
        <taxon>Dikarya</taxon>
        <taxon>Ascomycota</taxon>
        <taxon>Pezizomycotina</taxon>
        <taxon>Eurotiomycetes</taxon>
        <taxon>Eurotiomycetidae</taxon>
        <taxon>Onygenales</taxon>
        <taxon>Ajellomycetaceae</taxon>
        <taxon>Emergomyces</taxon>
    </lineage>
</organism>
<dbReference type="AlphaFoldDB" id="A0A1J9PGZ1"/>
<comment type="caution">
    <text evidence="3">The sequence shown here is derived from an EMBL/GenBank/DDBJ whole genome shotgun (WGS) entry which is preliminary data.</text>
</comment>
<proteinExistence type="predicted"/>
<feature type="transmembrane region" description="Helical" evidence="1">
    <location>
        <begin position="48"/>
        <end position="66"/>
    </location>
</feature>
<dbReference type="InterPro" id="IPR040976">
    <property type="entry name" value="Pkinase_fungal"/>
</dbReference>
<name>A0A1J9PGZ1_9EURO</name>
<accession>A0A1J9PGZ1</accession>
<evidence type="ECO:0000259" key="2">
    <source>
        <dbReference type="Pfam" id="PF17667"/>
    </source>
</evidence>
<evidence type="ECO:0000313" key="4">
    <source>
        <dbReference type="Proteomes" id="UP000182235"/>
    </source>
</evidence>
<dbReference type="VEuPathDB" id="FungiDB:AJ78_04065"/>
<protein>
    <recommendedName>
        <fullName evidence="2">Fungal-type protein kinase domain-containing protein</fullName>
    </recommendedName>
</protein>
<keyword evidence="4" id="KW-1185">Reference proteome</keyword>
<feature type="domain" description="Fungal-type protein kinase" evidence="2">
    <location>
        <begin position="275"/>
        <end position="338"/>
    </location>
</feature>
<dbReference type="Pfam" id="PF17667">
    <property type="entry name" value="Pkinase_fungal"/>
    <property type="match status" value="1"/>
</dbReference>
<reference evidence="3 4" key="1">
    <citation type="submission" date="2015-07" db="EMBL/GenBank/DDBJ databases">
        <title>Emmonsia species relationships and genome sequence.</title>
        <authorList>
            <consortium name="The Broad Institute Genomics Platform"/>
            <person name="Cuomo C.A."/>
            <person name="Munoz J.F."/>
            <person name="Imamovic A."/>
            <person name="Priest M.E."/>
            <person name="Young S."/>
            <person name="Clay O.K."/>
            <person name="McEwen J.G."/>
        </authorList>
    </citation>
    <scope>NUCLEOTIDE SEQUENCE [LARGE SCALE GENOMIC DNA]</scope>
    <source>
        <strain evidence="3 4">UAMH 9510</strain>
    </source>
</reference>
<gene>
    <name evidence="3" type="ORF">AJ78_04065</name>
</gene>
<evidence type="ECO:0000256" key="1">
    <source>
        <dbReference type="SAM" id="Phobius"/>
    </source>
</evidence>